<evidence type="ECO:0000256" key="1">
    <source>
        <dbReference type="SAM" id="MobiDB-lite"/>
    </source>
</evidence>
<evidence type="ECO:0000313" key="3">
    <source>
        <dbReference type="Proteomes" id="UP000678281"/>
    </source>
</evidence>
<feature type="compositionally biased region" description="Polar residues" evidence="1">
    <location>
        <begin position="33"/>
        <end position="60"/>
    </location>
</feature>
<feature type="region of interest" description="Disordered" evidence="1">
    <location>
        <begin position="1"/>
        <end position="73"/>
    </location>
</feature>
<keyword evidence="3" id="KW-1185">Reference proteome</keyword>
<comment type="caution">
    <text evidence="2">The sequence shown here is derived from an EMBL/GenBank/DDBJ whole genome shotgun (WGS) entry which is preliminary data.</text>
</comment>
<evidence type="ECO:0000313" key="2">
    <source>
        <dbReference type="EMBL" id="MBS3847891.1"/>
    </source>
</evidence>
<protein>
    <submittedName>
        <fullName evidence="2">Uncharacterized protein</fullName>
    </submittedName>
</protein>
<dbReference type="RefSeq" id="WP_212657480.1">
    <property type="nucleotide sequence ID" value="NZ_JAGXTP010000001.1"/>
</dbReference>
<organism evidence="2 3">
    <name type="scientific">Devosia litorisediminis</name>
    <dbReference type="NCBI Taxonomy" id="2829817"/>
    <lineage>
        <taxon>Bacteria</taxon>
        <taxon>Pseudomonadati</taxon>
        <taxon>Pseudomonadota</taxon>
        <taxon>Alphaproteobacteria</taxon>
        <taxon>Hyphomicrobiales</taxon>
        <taxon>Devosiaceae</taxon>
        <taxon>Devosia</taxon>
    </lineage>
</organism>
<accession>A0A942EDV6</accession>
<reference evidence="2" key="1">
    <citation type="submission" date="2021-04" db="EMBL/GenBank/DDBJ databases">
        <title>Devosia litorisediminis sp. nov., isolated from a sand dune.</title>
        <authorList>
            <person name="Park S."/>
            <person name="Yoon J.-H."/>
        </authorList>
    </citation>
    <scope>NUCLEOTIDE SEQUENCE</scope>
    <source>
        <strain evidence="2">BSSL-BM10</strain>
    </source>
</reference>
<dbReference type="AlphaFoldDB" id="A0A942EDV6"/>
<sequence length="115" mass="12097">MITPVMPSAALSGTINVADIRQRPISAERPMLPNSTPATPETPSASNNGQFPNRDAQAQPNPEPPPSKDRTSTFAAAVIAGALSPTPQTMEQLIIRIGASTIPEESQARLKDLIA</sequence>
<name>A0A942EDV6_9HYPH</name>
<dbReference type="EMBL" id="JAGXTP010000001">
    <property type="protein sequence ID" value="MBS3847891.1"/>
    <property type="molecule type" value="Genomic_DNA"/>
</dbReference>
<proteinExistence type="predicted"/>
<dbReference type="Proteomes" id="UP000678281">
    <property type="component" value="Unassembled WGS sequence"/>
</dbReference>
<gene>
    <name evidence="2" type="ORF">KD146_04185</name>
</gene>